<dbReference type="Proteomes" id="UP001235133">
    <property type="component" value="Unassembled WGS sequence"/>
</dbReference>
<dbReference type="SUPFAM" id="SSF56784">
    <property type="entry name" value="HAD-like"/>
    <property type="match status" value="1"/>
</dbReference>
<organism evidence="1 2">
    <name type="scientific">Microbacterium psychrotolerans</name>
    <dbReference type="NCBI Taxonomy" id="3068321"/>
    <lineage>
        <taxon>Bacteria</taxon>
        <taxon>Bacillati</taxon>
        <taxon>Actinomycetota</taxon>
        <taxon>Actinomycetes</taxon>
        <taxon>Micrococcales</taxon>
        <taxon>Microbacteriaceae</taxon>
        <taxon>Microbacterium</taxon>
    </lineage>
</organism>
<keyword evidence="2" id="KW-1185">Reference proteome</keyword>
<dbReference type="GO" id="GO:0016787">
    <property type="term" value="F:hydrolase activity"/>
    <property type="evidence" value="ECO:0007669"/>
    <property type="project" value="UniProtKB-KW"/>
</dbReference>
<name>A0ABU0Z2X9_9MICO</name>
<sequence length="278" mass="29047">MDARRRILIATDLDGTLVPDDTVALPPHTASVLRRLDDAGVPVVFVTGRPLRWMSGFWPHVGSHGLAVVSNGALTFDAHAGTIITLAGIEAEAGMAICAAIEAELPGAWFAIECADGIRFAPEYVEPYPSPGAPRGTLAEIWTDPAVKLLVRHPDVPAAVLHDRVEAIVGDRATVTWSVSGLVEISSAGITKASALRHLCRRLGIDAADVIAFGDMPNDISLLTWAGTSYAVANAHESVIRAADHIAPPCAEEGVAQVLDRLLDELAAAAADAGKAGP</sequence>
<dbReference type="PANTHER" id="PTHR10000">
    <property type="entry name" value="PHOSPHOSERINE PHOSPHATASE"/>
    <property type="match status" value="1"/>
</dbReference>
<reference evidence="1 2" key="1">
    <citation type="submission" date="2023-08" db="EMBL/GenBank/DDBJ databases">
        <title>Microbacterium psychrotolerans sp. nov., a psychrotolerant bacterium isolated from soil in Heilongjiang Province, China.</title>
        <authorList>
            <person name="An P."/>
            <person name="Zhao D."/>
            <person name="Xiang H."/>
        </authorList>
    </citation>
    <scope>NUCLEOTIDE SEQUENCE [LARGE SCALE GENOMIC DNA]</scope>
    <source>
        <strain evidence="1 2">QXD-8</strain>
    </source>
</reference>
<dbReference type="Pfam" id="PF08282">
    <property type="entry name" value="Hydrolase_3"/>
    <property type="match status" value="1"/>
</dbReference>
<dbReference type="EMBL" id="JAVFWO010000004">
    <property type="protein sequence ID" value="MDQ7878946.1"/>
    <property type="molecule type" value="Genomic_DNA"/>
</dbReference>
<dbReference type="InterPro" id="IPR023214">
    <property type="entry name" value="HAD_sf"/>
</dbReference>
<protein>
    <submittedName>
        <fullName evidence="1">HAD-IIB family hydrolase</fullName>
    </submittedName>
</protein>
<accession>A0ABU0Z2X9</accession>
<comment type="caution">
    <text evidence="1">The sequence shown here is derived from an EMBL/GenBank/DDBJ whole genome shotgun (WGS) entry which is preliminary data.</text>
</comment>
<dbReference type="NCBIfam" id="TIGR01484">
    <property type="entry name" value="HAD-SF-IIB"/>
    <property type="match status" value="1"/>
</dbReference>
<dbReference type="Gene3D" id="3.40.50.1000">
    <property type="entry name" value="HAD superfamily/HAD-like"/>
    <property type="match status" value="1"/>
</dbReference>
<gene>
    <name evidence="1" type="ORF">Q9R08_13225</name>
</gene>
<evidence type="ECO:0000313" key="1">
    <source>
        <dbReference type="EMBL" id="MDQ7878946.1"/>
    </source>
</evidence>
<keyword evidence="1" id="KW-0378">Hydrolase</keyword>
<evidence type="ECO:0000313" key="2">
    <source>
        <dbReference type="Proteomes" id="UP001235133"/>
    </source>
</evidence>
<proteinExistence type="predicted"/>
<dbReference type="InterPro" id="IPR036412">
    <property type="entry name" value="HAD-like_sf"/>
</dbReference>
<dbReference type="Gene3D" id="3.30.1240.10">
    <property type="match status" value="1"/>
</dbReference>
<dbReference type="InterPro" id="IPR006379">
    <property type="entry name" value="HAD-SF_hydro_IIB"/>
</dbReference>
<dbReference type="RefSeq" id="WP_308868545.1">
    <property type="nucleotide sequence ID" value="NZ_JAVFWO010000004.1"/>
</dbReference>
<dbReference type="PANTHER" id="PTHR10000:SF8">
    <property type="entry name" value="HAD SUPERFAMILY HYDROLASE-LIKE, TYPE 3"/>
    <property type="match status" value="1"/>
</dbReference>